<dbReference type="EMBL" id="CM023473">
    <property type="protein sequence ID" value="KAH7954470.1"/>
    <property type="molecule type" value="Genomic_DNA"/>
</dbReference>
<proteinExistence type="predicted"/>
<evidence type="ECO:0000313" key="2">
    <source>
        <dbReference type="Proteomes" id="UP000821865"/>
    </source>
</evidence>
<evidence type="ECO:0000313" key="1">
    <source>
        <dbReference type="EMBL" id="KAH7954470.1"/>
    </source>
</evidence>
<reference evidence="1" key="1">
    <citation type="submission" date="2020-05" db="EMBL/GenBank/DDBJ databases">
        <title>Large-scale comparative analyses of tick genomes elucidate their genetic diversity and vector capacities.</title>
        <authorList>
            <person name="Jia N."/>
            <person name="Wang J."/>
            <person name="Shi W."/>
            <person name="Du L."/>
            <person name="Sun Y."/>
            <person name="Zhan W."/>
            <person name="Jiang J."/>
            <person name="Wang Q."/>
            <person name="Zhang B."/>
            <person name="Ji P."/>
            <person name="Sakyi L.B."/>
            <person name="Cui X."/>
            <person name="Yuan T."/>
            <person name="Jiang B."/>
            <person name="Yang W."/>
            <person name="Lam T.T.-Y."/>
            <person name="Chang Q."/>
            <person name="Ding S."/>
            <person name="Wang X."/>
            <person name="Zhu J."/>
            <person name="Ruan X."/>
            <person name="Zhao L."/>
            <person name="Wei J."/>
            <person name="Que T."/>
            <person name="Du C."/>
            <person name="Cheng J."/>
            <person name="Dai P."/>
            <person name="Han X."/>
            <person name="Huang E."/>
            <person name="Gao Y."/>
            <person name="Liu J."/>
            <person name="Shao H."/>
            <person name="Ye R."/>
            <person name="Li L."/>
            <person name="Wei W."/>
            <person name="Wang X."/>
            <person name="Wang C."/>
            <person name="Yang T."/>
            <person name="Huo Q."/>
            <person name="Li W."/>
            <person name="Guo W."/>
            <person name="Chen H."/>
            <person name="Zhou L."/>
            <person name="Ni X."/>
            <person name="Tian J."/>
            <person name="Zhou Y."/>
            <person name="Sheng Y."/>
            <person name="Liu T."/>
            <person name="Pan Y."/>
            <person name="Xia L."/>
            <person name="Li J."/>
            <person name="Zhao F."/>
            <person name="Cao W."/>
        </authorList>
    </citation>
    <scope>NUCLEOTIDE SEQUENCE</scope>
    <source>
        <strain evidence="1">Dsil-2018</strain>
    </source>
</reference>
<protein>
    <submittedName>
        <fullName evidence="1">Uncharacterized protein</fullName>
    </submittedName>
</protein>
<comment type="caution">
    <text evidence="1">The sequence shown here is derived from an EMBL/GenBank/DDBJ whole genome shotgun (WGS) entry which is preliminary data.</text>
</comment>
<dbReference type="Proteomes" id="UP000821865">
    <property type="component" value="Chromosome 4"/>
</dbReference>
<gene>
    <name evidence="1" type="ORF">HPB49_018830</name>
</gene>
<accession>A0ACB8CYU4</accession>
<sequence length="729" mass="79674">MENKSDEQRDEQAPKVHTQVKHSRAHGGKPTSQTATAAASQAVSPITSATASPTKARRQIRRAADKQQSLSPEKRGSPAAVASAPVSPAQGTSPKPSGKGGKGHRATAHHHKGAAHEGPGVQSAASGAGQAGPPPDSQAANDQCRGVAGATSLPVAESKVHSPPTQPDAVAPSAKKQDTPQPEAAQAGPTSQQKTVETAMAVVSPAMQDGKRKKIAITLACFGTILVASSLILYVVSSRRQKSLPFCSTEDCRKHAKLLTDNINWKLDPCEDFAAFVCSARSSSGRGSSGVSVMDSFAESWYGQFGNTLRNGADKISAGKKVLAMYEKCRNFSRDAARPKVFIDFLVSQGLGWPELPEVLPSPLNYILKLAYKWQAPLWISVSLLQSPNQSSPLRRVLINPGMYIPVLWSQHKSATESYAYTKYWDRYLRRLYPDPASRPVLNETVVYETLKVEKDVLDSLNAVFTSKAPKPASFSFGDLPDHVPNVSTSVWCESFQSALLLEPELSLNDTIVVNDVNLLKTIANLFSKYDRKQLTAQLPLFCAYQVEAPYRVLIIALGLVSRFTAEDRKIIDDGFDGLVSAAVDRVQKSQWMDTPSKKSITKKLLAAKKALWPPDALLKDGVLDSIYFAFPGKDASLAEYWIDSRRSMILMNKTEFYEEALRLPWNTLPGYVSYDYALNSLGTDLALRLHHRGEGSLFGSRRLLVIHVPFCGFHRRRYLHPVMFASLS</sequence>
<name>A0ACB8CYU4_DERSI</name>
<keyword evidence="2" id="KW-1185">Reference proteome</keyword>
<organism evidence="1 2">
    <name type="scientific">Dermacentor silvarum</name>
    <name type="common">Tick</name>
    <dbReference type="NCBI Taxonomy" id="543639"/>
    <lineage>
        <taxon>Eukaryota</taxon>
        <taxon>Metazoa</taxon>
        <taxon>Ecdysozoa</taxon>
        <taxon>Arthropoda</taxon>
        <taxon>Chelicerata</taxon>
        <taxon>Arachnida</taxon>
        <taxon>Acari</taxon>
        <taxon>Parasitiformes</taxon>
        <taxon>Ixodida</taxon>
        <taxon>Ixodoidea</taxon>
        <taxon>Ixodidae</taxon>
        <taxon>Rhipicephalinae</taxon>
        <taxon>Dermacentor</taxon>
    </lineage>
</organism>